<dbReference type="Pfam" id="PF01393">
    <property type="entry name" value="Chromo_shadow"/>
    <property type="match status" value="1"/>
</dbReference>
<dbReference type="Proteomes" id="UP000015102">
    <property type="component" value="Unassembled WGS sequence"/>
</dbReference>
<dbReference type="InterPro" id="IPR008251">
    <property type="entry name" value="Chromo_shadow_dom"/>
</dbReference>
<dbReference type="Gene3D" id="2.40.50.40">
    <property type="match status" value="1"/>
</dbReference>
<keyword evidence="5" id="KW-1185">Reference proteome</keyword>
<accession>T1H6J8</accession>
<proteinExistence type="predicted"/>
<comment type="subcellular location">
    <subcellularLocation>
        <location evidence="1">Nucleus</location>
    </subcellularLocation>
</comment>
<reference evidence="4" key="2">
    <citation type="submission" date="2015-06" db="UniProtKB">
        <authorList>
            <consortium name="EnsemblMetazoa"/>
        </authorList>
    </citation>
    <scope>IDENTIFICATION</scope>
</reference>
<dbReference type="STRING" id="36166.T1H6J8"/>
<reference evidence="5" key="1">
    <citation type="submission" date="2013-02" db="EMBL/GenBank/DDBJ databases">
        <authorList>
            <person name="Hughes D."/>
        </authorList>
    </citation>
    <scope>NUCLEOTIDE SEQUENCE</scope>
    <source>
        <strain>Durham</strain>
        <strain evidence="5">NC isolate 2 -- Noor lab</strain>
    </source>
</reference>
<dbReference type="InterPro" id="IPR016197">
    <property type="entry name" value="Chromo-like_dom_sf"/>
</dbReference>
<dbReference type="SUPFAM" id="SSF54160">
    <property type="entry name" value="Chromo domain-like"/>
    <property type="match status" value="1"/>
</dbReference>
<dbReference type="EnsemblMetazoa" id="MESCA012331-RA">
    <property type="protein sequence ID" value="MESCA012331-PA"/>
    <property type="gene ID" value="MESCA012331"/>
</dbReference>
<dbReference type="HOGENOM" id="CLU_2729581_0_0_1"/>
<keyword evidence="2" id="KW-0539">Nucleus</keyword>
<protein>
    <recommendedName>
        <fullName evidence="3">Chromo shadow domain-containing protein</fullName>
    </recommendedName>
</protein>
<organism evidence="4 5">
    <name type="scientific">Megaselia scalaris</name>
    <name type="common">Humpbacked fly</name>
    <name type="synonym">Phora scalaris</name>
    <dbReference type="NCBI Taxonomy" id="36166"/>
    <lineage>
        <taxon>Eukaryota</taxon>
        <taxon>Metazoa</taxon>
        <taxon>Ecdysozoa</taxon>
        <taxon>Arthropoda</taxon>
        <taxon>Hexapoda</taxon>
        <taxon>Insecta</taxon>
        <taxon>Pterygota</taxon>
        <taxon>Neoptera</taxon>
        <taxon>Endopterygota</taxon>
        <taxon>Diptera</taxon>
        <taxon>Brachycera</taxon>
        <taxon>Muscomorpha</taxon>
        <taxon>Platypezoidea</taxon>
        <taxon>Phoridae</taxon>
        <taxon>Megaseliini</taxon>
        <taxon>Megaselia</taxon>
    </lineage>
</organism>
<dbReference type="AlphaFoldDB" id="T1H6J8"/>
<feature type="domain" description="Chromo shadow" evidence="3">
    <location>
        <begin position="1"/>
        <end position="46"/>
    </location>
</feature>
<dbReference type="GO" id="GO:0005634">
    <property type="term" value="C:nucleus"/>
    <property type="evidence" value="ECO:0007669"/>
    <property type="project" value="UniProtKB-SubCell"/>
</dbReference>
<dbReference type="GO" id="GO:0005694">
    <property type="term" value="C:chromosome"/>
    <property type="evidence" value="ECO:0007669"/>
    <property type="project" value="UniProtKB-ARBA"/>
</dbReference>
<evidence type="ECO:0000313" key="4">
    <source>
        <dbReference type="EnsemblMetazoa" id="MESCA012331-PA"/>
    </source>
</evidence>
<dbReference type="CDD" id="cd00034">
    <property type="entry name" value="CSD"/>
    <property type="match status" value="1"/>
</dbReference>
<evidence type="ECO:0000256" key="1">
    <source>
        <dbReference type="ARBA" id="ARBA00004123"/>
    </source>
</evidence>
<evidence type="ECO:0000259" key="3">
    <source>
        <dbReference type="Pfam" id="PF01393"/>
    </source>
</evidence>
<evidence type="ECO:0000313" key="5">
    <source>
        <dbReference type="Proteomes" id="UP000015102"/>
    </source>
</evidence>
<sequence length="72" mass="8270">IVGAAVHPSGDVMYLVKWKFCDEFDMVSANLKKNPEILLEYFQEKCPYQKKAIDKTKDLPEELRSSKAYGVD</sequence>
<evidence type="ECO:0000256" key="2">
    <source>
        <dbReference type="ARBA" id="ARBA00023242"/>
    </source>
</evidence>
<name>T1H6J8_MEGSC</name>